<evidence type="ECO:0000256" key="2">
    <source>
        <dbReference type="SAM" id="Phobius"/>
    </source>
</evidence>
<organism evidence="3 4">
    <name type="scientific">Lactuca saligna</name>
    <name type="common">Willowleaf lettuce</name>
    <dbReference type="NCBI Taxonomy" id="75948"/>
    <lineage>
        <taxon>Eukaryota</taxon>
        <taxon>Viridiplantae</taxon>
        <taxon>Streptophyta</taxon>
        <taxon>Embryophyta</taxon>
        <taxon>Tracheophyta</taxon>
        <taxon>Spermatophyta</taxon>
        <taxon>Magnoliopsida</taxon>
        <taxon>eudicotyledons</taxon>
        <taxon>Gunneridae</taxon>
        <taxon>Pentapetalae</taxon>
        <taxon>asterids</taxon>
        <taxon>campanulids</taxon>
        <taxon>Asterales</taxon>
        <taxon>Asteraceae</taxon>
        <taxon>Cichorioideae</taxon>
        <taxon>Cichorieae</taxon>
        <taxon>Lactucinae</taxon>
        <taxon>Lactuca</taxon>
    </lineage>
</organism>
<dbReference type="EMBL" id="OX465086">
    <property type="protein sequence ID" value="CAI9261772.1"/>
    <property type="molecule type" value="Genomic_DNA"/>
</dbReference>
<accession>A0AA35VF85</accession>
<evidence type="ECO:0000256" key="1">
    <source>
        <dbReference type="SAM" id="MobiDB-lite"/>
    </source>
</evidence>
<reference evidence="3" key="1">
    <citation type="submission" date="2023-04" db="EMBL/GenBank/DDBJ databases">
        <authorList>
            <person name="Vijverberg K."/>
            <person name="Xiong W."/>
            <person name="Schranz E."/>
        </authorList>
    </citation>
    <scope>NUCLEOTIDE SEQUENCE</scope>
</reference>
<proteinExistence type="predicted"/>
<feature type="transmembrane region" description="Helical" evidence="2">
    <location>
        <begin position="75"/>
        <end position="93"/>
    </location>
</feature>
<evidence type="ECO:0000313" key="3">
    <source>
        <dbReference type="EMBL" id="CAI9261772.1"/>
    </source>
</evidence>
<feature type="region of interest" description="Disordered" evidence="1">
    <location>
        <begin position="1"/>
        <end position="25"/>
    </location>
</feature>
<keyword evidence="2" id="KW-1133">Transmembrane helix</keyword>
<protein>
    <submittedName>
        <fullName evidence="3">Uncharacterized protein</fullName>
    </submittedName>
</protein>
<name>A0AA35VF85_LACSI</name>
<sequence length="107" mass="12589">MQYSVRVTPEKEKMDSVKATPEKKKARESTWSGTNQINVVKKLVIVNEFSTIDFCKYIFDSLVSRKEMWKRDDKTCYYTGTILLLTLVHVYNMKFSNPKLVKKLPFI</sequence>
<keyword evidence="4" id="KW-1185">Reference proteome</keyword>
<keyword evidence="2" id="KW-0472">Membrane</keyword>
<keyword evidence="2" id="KW-0812">Transmembrane</keyword>
<dbReference type="AlphaFoldDB" id="A0AA35VF85"/>
<dbReference type="Proteomes" id="UP001177003">
    <property type="component" value="Chromosome 0"/>
</dbReference>
<evidence type="ECO:0000313" key="4">
    <source>
        <dbReference type="Proteomes" id="UP001177003"/>
    </source>
</evidence>
<feature type="compositionally biased region" description="Basic and acidic residues" evidence="1">
    <location>
        <begin position="8"/>
        <end position="25"/>
    </location>
</feature>
<gene>
    <name evidence="3" type="ORF">LSALG_LOCUS2546</name>
</gene>